<dbReference type="GO" id="GO:0061503">
    <property type="term" value="F:tRNA threonylcarbamoyladenosine dehydratase"/>
    <property type="evidence" value="ECO:0007669"/>
    <property type="project" value="TreeGrafter"/>
</dbReference>
<gene>
    <name evidence="2" type="ORF">N478_25880</name>
</gene>
<evidence type="ECO:0000313" key="3">
    <source>
        <dbReference type="Proteomes" id="UP000076661"/>
    </source>
</evidence>
<dbReference type="InterPro" id="IPR035985">
    <property type="entry name" value="Ubiquitin-activating_enz"/>
</dbReference>
<accession>A0A167JAK1</accession>
<dbReference type="GO" id="GO:0061504">
    <property type="term" value="P:cyclic threonylcarbamoyladenosine biosynthetic process"/>
    <property type="evidence" value="ECO:0007669"/>
    <property type="project" value="TreeGrafter"/>
</dbReference>
<dbReference type="Pfam" id="PF00899">
    <property type="entry name" value="ThiF"/>
    <property type="match status" value="1"/>
</dbReference>
<dbReference type="EMBL" id="AUXX01000047">
    <property type="protein sequence ID" value="KZN60838.1"/>
    <property type="molecule type" value="Genomic_DNA"/>
</dbReference>
<dbReference type="GO" id="GO:0008641">
    <property type="term" value="F:ubiquitin-like modifier activating enzyme activity"/>
    <property type="evidence" value="ECO:0007669"/>
    <property type="project" value="InterPro"/>
</dbReference>
<proteinExistence type="predicted"/>
<organism evidence="2 3">
    <name type="scientific">Pseudoalteromonas luteoviolacea S4060-1</name>
    <dbReference type="NCBI Taxonomy" id="1365257"/>
    <lineage>
        <taxon>Bacteria</taxon>
        <taxon>Pseudomonadati</taxon>
        <taxon>Pseudomonadota</taxon>
        <taxon>Gammaproteobacteria</taxon>
        <taxon>Alteromonadales</taxon>
        <taxon>Pseudoalteromonadaceae</taxon>
        <taxon>Pseudoalteromonas</taxon>
    </lineage>
</organism>
<sequence>MEHNLAKWVDYLNENGLSAQVNSSKPSSLLFNCNASGNSFVIRCDIGKNFPWELPSYHLEERKKYDHLAHVAWGEDGYASICIGSEERFAVNFDFPEKIIFESFKKALKAVDKAFTNPEYNYSELKREFREVWRFHIRAGNRCGLYYGELPSIFTEIEAREPLKDSRGLEAKLAFKPFSIKGRQDAVISSMSNNRRLAKGKAVFVPIDCEELVIPPHPNESIKDWWKRQYSNLNIGKKLELARYSRRNKARTFYAVLGVQYNDQATAVGISFSSPTKEKVPLDYANIASWDAQAISIDIISASNMLPRSGSDTSLNEKHVCIVGCGSVGGFAADIISSLGIGRLTLVDYDMFKPENLHRHFLDACYLYELKSLALSNQLNYKYPFLNAQYKVERLCNIEKLEKYDAIILATGNVNAERKFHRFARENNVRIPIITTWLEAYGVGGHAVVSTIGKKGCLECTYLGLSSGLPELSNSLNFIEPGQYIIESHFGCGGEFLPYSAIDARLTAICAVKLASSALNNLIVDGKSLSWKEESSSAILNNIELTHRYHYFDMDNKMNDIYREECCECNPKKNGNRNSL</sequence>
<dbReference type="InterPro" id="IPR000594">
    <property type="entry name" value="ThiF_NAD_FAD-bd"/>
</dbReference>
<dbReference type="RefSeq" id="WP_063382858.1">
    <property type="nucleotide sequence ID" value="NZ_AUXX01000047.1"/>
</dbReference>
<dbReference type="PANTHER" id="PTHR43267:SF1">
    <property type="entry name" value="TRNA THREONYLCARBAMOYLADENOSINE DEHYDRATASE"/>
    <property type="match status" value="1"/>
</dbReference>
<dbReference type="InterPro" id="IPR045886">
    <property type="entry name" value="ThiF/MoeB/HesA"/>
</dbReference>
<name>A0A167JAK1_9GAMM</name>
<dbReference type="CDD" id="cd01483">
    <property type="entry name" value="E1_enzyme_family"/>
    <property type="match status" value="1"/>
</dbReference>
<evidence type="ECO:0000313" key="2">
    <source>
        <dbReference type="EMBL" id="KZN60838.1"/>
    </source>
</evidence>
<comment type="caution">
    <text evidence="2">The sequence shown here is derived from an EMBL/GenBank/DDBJ whole genome shotgun (WGS) entry which is preliminary data.</text>
</comment>
<feature type="domain" description="THIF-type NAD/FAD binding fold" evidence="1">
    <location>
        <begin position="314"/>
        <end position="462"/>
    </location>
</feature>
<dbReference type="SUPFAM" id="SSF69572">
    <property type="entry name" value="Activating enzymes of the ubiquitin-like proteins"/>
    <property type="match status" value="1"/>
</dbReference>
<dbReference type="PANTHER" id="PTHR43267">
    <property type="entry name" value="TRNA THREONYLCARBAMOYLADENOSINE DEHYDRATASE"/>
    <property type="match status" value="1"/>
</dbReference>
<reference evidence="2 3" key="1">
    <citation type="submission" date="2013-07" db="EMBL/GenBank/DDBJ databases">
        <title>Comparative Genomic and Metabolomic Analysis of Twelve Strains of Pseudoalteromonas luteoviolacea.</title>
        <authorList>
            <person name="Vynne N.G."/>
            <person name="Mansson M."/>
            <person name="Gram L."/>
        </authorList>
    </citation>
    <scope>NUCLEOTIDE SEQUENCE [LARGE SCALE GENOMIC DNA]</scope>
    <source>
        <strain evidence="2 3">S4060-1</strain>
    </source>
</reference>
<dbReference type="AlphaFoldDB" id="A0A167JAK1"/>
<dbReference type="Gene3D" id="3.40.50.720">
    <property type="entry name" value="NAD(P)-binding Rossmann-like Domain"/>
    <property type="match status" value="1"/>
</dbReference>
<dbReference type="Proteomes" id="UP000076661">
    <property type="component" value="Unassembled WGS sequence"/>
</dbReference>
<protein>
    <recommendedName>
        <fullName evidence="1">THIF-type NAD/FAD binding fold domain-containing protein</fullName>
    </recommendedName>
</protein>
<evidence type="ECO:0000259" key="1">
    <source>
        <dbReference type="Pfam" id="PF00899"/>
    </source>
</evidence>
<dbReference type="PATRIC" id="fig|1365257.3.peg.4697"/>